<accession>A0A9N9EL07</accession>
<dbReference type="Proteomes" id="UP000789759">
    <property type="component" value="Unassembled WGS sequence"/>
</dbReference>
<evidence type="ECO:0000313" key="2">
    <source>
        <dbReference type="Proteomes" id="UP000789759"/>
    </source>
</evidence>
<comment type="caution">
    <text evidence="1">The sequence shown here is derived from an EMBL/GenBank/DDBJ whole genome shotgun (WGS) entry which is preliminary data.</text>
</comment>
<keyword evidence="2" id="KW-1185">Reference proteome</keyword>
<evidence type="ECO:0000313" key="1">
    <source>
        <dbReference type="EMBL" id="CAG8683394.1"/>
    </source>
</evidence>
<protein>
    <submittedName>
        <fullName evidence="1">3519_t:CDS:1</fullName>
    </submittedName>
</protein>
<organism evidence="1 2">
    <name type="scientific">Cetraspora pellucida</name>
    <dbReference type="NCBI Taxonomy" id="1433469"/>
    <lineage>
        <taxon>Eukaryota</taxon>
        <taxon>Fungi</taxon>
        <taxon>Fungi incertae sedis</taxon>
        <taxon>Mucoromycota</taxon>
        <taxon>Glomeromycotina</taxon>
        <taxon>Glomeromycetes</taxon>
        <taxon>Diversisporales</taxon>
        <taxon>Gigasporaceae</taxon>
        <taxon>Cetraspora</taxon>
    </lineage>
</organism>
<dbReference type="EMBL" id="CAJVQA010009303">
    <property type="protein sequence ID" value="CAG8683394.1"/>
    <property type="molecule type" value="Genomic_DNA"/>
</dbReference>
<gene>
    <name evidence="1" type="ORF">CPELLU_LOCUS10923</name>
</gene>
<name>A0A9N9EL07_9GLOM</name>
<reference evidence="1" key="1">
    <citation type="submission" date="2021-06" db="EMBL/GenBank/DDBJ databases">
        <authorList>
            <person name="Kallberg Y."/>
            <person name="Tangrot J."/>
            <person name="Rosling A."/>
        </authorList>
    </citation>
    <scope>NUCLEOTIDE SEQUENCE</scope>
    <source>
        <strain evidence="1">FL966</strain>
    </source>
</reference>
<dbReference type="AlphaFoldDB" id="A0A9N9EL07"/>
<proteinExistence type="predicted"/>
<sequence>MLNTFVNQDKYCKKLYRLQAELNLQHLVNSLSINNLKQSVNQQKKQNGLKFLELLISTEE</sequence>